<dbReference type="PANTHER" id="PTHR30603:SF47">
    <property type="entry name" value="RNA POLYMERASE SIGMA FACTOR SIGD, CHLOROPLASTIC"/>
    <property type="match status" value="1"/>
</dbReference>
<dbReference type="GO" id="GO:0000428">
    <property type="term" value="C:DNA-directed RNA polymerase complex"/>
    <property type="evidence" value="ECO:0007669"/>
    <property type="project" value="UniProtKB-KW"/>
</dbReference>
<dbReference type="InterPro" id="IPR007627">
    <property type="entry name" value="RNA_pol_sigma70_r2"/>
</dbReference>
<evidence type="ECO:0000259" key="2">
    <source>
        <dbReference type="Pfam" id="PF04542"/>
    </source>
</evidence>
<gene>
    <name evidence="3" type="ORF">UFOVP229_28</name>
</gene>
<name>A0A6J7WQL8_9CAUD</name>
<feature type="domain" description="RNA polymerase sigma-70 region 2" evidence="2">
    <location>
        <begin position="27"/>
        <end position="93"/>
    </location>
</feature>
<dbReference type="GO" id="GO:0003700">
    <property type="term" value="F:DNA-binding transcription factor activity"/>
    <property type="evidence" value="ECO:0007669"/>
    <property type="project" value="InterPro"/>
</dbReference>
<accession>A0A6J7WQL8</accession>
<feature type="domain" description="RNA polymerase sigma-70 region 3" evidence="1">
    <location>
        <begin position="107"/>
        <end position="160"/>
    </location>
</feature>
<dbReference type="InterPro" id="IPR013324">
    <property type="entry name" value="RNA_pol_sigma_r3/r4-like"/>
</dbReference>
<organism evidence="3">
    <name type="scientific">uncultured Caudovirales phage</name>
    <dbReference type="NCBI Taxonomy" id="2100421"/>
    <lineage>
        <taxon>Viruses</taxon>
        <taxon>Duplodnaviria</taxon>
        <taxon>Heunggongvirae</taxon>
        <taxon>Uroviricota</taxon>
        <taxon>Caudoviricetes</taxon>
        <taxon>Peduoviridae</taxon>
        <taxon>Maltschvirus</taxon>
        <taxon>Maltschvirus maltsch</taxon>
    </lineage>
</organism>
<dbReference type="Pfam" id="PF04542">
    <property type="entry name" value="Sigma70_r2"/>
    <property type="match status" value="1"/>
</dbReference>
<dbReference type="InterPro" id="IPR013325">
    <property type="entry name" value="RNA_pol_sigma_r2"/>
</dbReference>
<dbReference type="PANTHER" id="PTHR30603">
    <property type="entry name" value="RNA POLYMERASE SIGMA FACTOR RPO"/>
    <property type="match status" value="1"/>
</dbReference>
<dbReference type="Gene3D" id="1.20.120.1810">
    <property type="match status" value="1"/>
</dbReference>
<dbReference type="SUPFAM" id="SSF88946">
    <property type="entry name" value="Sigma2 domain of RNA polymerase sigma factors"/>
    <property type="match status" value="1"/>
</dbReference>
<keyword evidence="3" id="KW-0804">Transcription</keyword>
<dbReference type="InterPro" id="IPR007624">
    <property type="entry name" value="RNA_pol_sigma70_r3"/>
</dbReference>
<dbReference type="Pfam" id="PF04539">
    <property type="entry name" value="Sigma70_r3"/>
    <property type="match status" value="1"/>
</dbReference>
<dbReference type="InterPro" id="IPR050239">
    <property type="entry name" value="Sigma-70_RNA_pol_init_factors"/>
</dbReference>
<protein>
    <submittedName>
        <fullName evidence="3">FliA DNA-directed RNA polymerase specialized sigma subunit</fullName>
    </submittedName>
</protein>
<dbReference type="SUPFAM" id="SSF88659">
    <property type="entry name" value="Sigma3 and sigma4 domains of RNA polymerase sigma factors"/>
    <property type="match status" value="1"/>
</dbReference>
<keyword evidence="3" id="KW-0240">DNA-directed RNA polymerase</keyword>
<evidence type="ECO:0000259" key="1">
    <source>
        <dbReference type="Pfam" id="PF04539"/>
    </source>
</evidence>
<proteinExistence type="predicted"/>
<dbReference type="GO" id="GO:0006352">
    <property type="term" value="P:DNA-templated transcription initiation"/>
    <property type="evidence" value="ECO:0007669"/>
    <property type="project" value="InterPro"/>
</dbReference>
<sequence length="173" mass="19816">MRLTAEQEISLATLAQSGDEEALETFFNANQGLALYTIQKMPQWSVEAGLNRDDLIQEAHIALYLAIQTWKPDKRFATYARKVIQGRVRRAVENTSQLIRVPVPVQEDIRKVKAAQAKLHQALGREPTVKEIAKQVKRPQEWVRDRMVISQRQPISLDAYKRDNLSEEGADHE</sequence>
<dbReference type="Gene3D" id="1.10.10.10">
    <property type="entry name" value="Winged helix-like DNA-binding domain superfamily/Winged helix DNA-binding domain"/>
    <property type="match status" value="1"/>
</dbReference>
<dbReference type="EMBL" id="LR798271">
    <property type="protein sequence ID" value="CAB5219108.1"/>
    <property type="molecule type" value="Genomic_DNA"/>
</dbReference>
<evidence type="ECO:0000313" key="3">
    <source>
        <dbReference type="EMBL" id="CAB5219108.1"/>
    </source>
</evidence>
<reference evidence="3" key="1">
    <citation type="submission" date="2020-05" db="EMBL/GenBank/DDBJ databases">
        <authorList>
            <person name="Chiriac C."/>
            <person name="Salcher M."/>
            <person name="Ghai R."/>
            <person name="Kavagutti S V."/>
        </authorList>
    </citation>
    <scope>NUCLEOTIDE SEQUENCE</scope>
</reference>
<dbReference type="InterPro" id="IPR036388">
    <property type="entry name" value="WH-like_DNA-bd_sf"/>
</dbReference>